<dbReference type="Pfam" id="PF00008">
    <property type="entry name" value="EGF"/>
    <property type="match status" value="1"/>
</dbReference>
<dbReference type="Gene3D" id="2.10.25.10">
    <property type="entry name" value="Laminin"/>
    <property type="match status" value="2"/>
</dbReference>
<evidence type="ECO:0000313" key="11">
    <source>
        <dbReference type="EMBL" id="CUT99505.1"/>
    </source>
</evidence>
<dbReference type="SMART" id="SM00282">
    <property type="entry name" value="LamG"/>
    <property type="match status" value="2"/>
</dbReference>
<evidence type="ECO:0000256" key="3">
    <source>
        <dbReference type="ARBA" id="ARBA00023157"/>
    </source>
</evidence>
<accession>A0A068YA05</accession>
<feature type="domain" description="Laminin G" evidence="8">
    <location>
        <begin position="1901"/>
        <end position="2120"/>
    </location>
</feature>
<dbReference type="SMART" id="SM00112">
    <property type="entry name" value="CA"/>
    <property type="match status" value="10"/>
</dbReference>
<dbReference type="PROSITE" id="PS00022">
    <property type="entry name" value="EGF_1"/>
    <property type="match status" value="2"/>
</dbReference>
<dbReference type="SUPFAM" id="SSF57196">
    <property type="entry name" value="EGF/Laminin"/>
    <property type="match status" value="1"/>
</dbReference>
<dbReference type="PANTHER" id="PTHR24026:SF126">
    <property type="entry name" value="PROTOCADHERIN FAT 4"/>
    <property type="match status" value="1"/>
</dbReference>
<feature type="domain" description="Laminin G" evidence="8">
    <location>
        <begin position="2162"/>
        <end position="2369"/>
    </location>
</feature>
<dbReference type="GO" id="GO:0007156">
    <property type="term" value="P:homophilic cell adhesion via plasma membrane adhesion molecules"/>
    <property type="evidence" value="ECO:0007669"/>
    <property type="project" value="InterPro"/>
</dbReference>
<proteinExistence type="predicted"/>
<dbReference type="PANTHER" id="PTHR24026">
    <property type="entry name" value="FAT ATYPICAL CADHERIN-RELATED"/>
    <property type="match status" value="1"/>
</dbReference>
<feature type="domain" description="EGF-like" evidence="9">
    <location>
        <begin position="1861"/>
        <end position="1900"/>
    </location>
</feature>
<keyword evidence="5" id="KW-0245">EGF-like domain</keyword>
<feature type="disulfide bond" evidence="5">
    <location>
        <begin position="2444"/>
        <end position="2453"/>
    </location>
</feature>
<dbReference type="CDD" id="cd11304">
    <property type="entry name" value="Cadherin_repeat"/>
    <property type="match status" value="10"/>
</dbReference>
<feature type="domain" description="Cadherin" evidence="10">
    <location>
        <begin position="343"/>
        <end position="436"/>
    </location>
</feature>
<feature type="domain" description="Cadherin" evidence="10">
    <location>
        <begin position="1456"/>
        <end position="1569"/>
    </location>
</feature>
<dbReference type="Proteomes" id="UP000017246">
    <property type="component" value="Unassembled WGS sequence"/>
</dbReference>
<feature type="compositionally biased region" description="Low complexity" evidence="6">
    <location>
        <begin position="2567"/>
        <end position="2578"/>
    </location>
</feature>
<dbReference type="Gene3D" id="2.60.40.60">
    <property type="entry name" value="Cadherins"/>
    <property type="match status" value="12"/>
</dbReference>
<dbReference type="PRINTS" id="PR00205">
    <property type="entry name" value="CADHERIN"/>
</dbReference>
<feature type="domain" description="EGF-like" evidence="9">
    <location>
        <begin position="2416"/>
        <end position="2454"/>
    </location>
</feature>
<evidence type="ECO:0000313" key="12">
    <source>
        <dbReference type="Proteomes" id="UP000017246"/>
    </source>
</evidence>
<dbReference type="PROSITE" id="PS50268">
    <property type="entry name" value="CADHERIN_2"/>
    <property type="match status" value="11"/>
</dbReference>
<feature type="transmembrane region" description="Helical" evidence="7">
    <location>
        <begin position="2462"/>
        <end position="2487"/>
    </location>
</feature>
<dbReference type="PROSITE" id="PS01186">
    <property type="entry name" value="EGF_2"/>
    <property type="match status" value="1"/>
</dbReference>
<dbReference type="SUPFAM" id="SSF49313">
    <property type="entry name" value="Cadherin-like"/>
    <property type="match status" value="11"/>
</dbReference>
<evidence type="ECO:0000259" key="9">
    <source>
        <dbReference type="PROSITE" id="PS50026"/>
    </source>
</evidence>
<protein>
    <submittedName>
        <fullName evidence="11">Neural cadherin</fullName>
    </submittedName>
</protein>
<evidence type="ECO:0000256" key="7">
    <source>
        <dbReference type="SAM" id="Phobius"/>
    </source>
</evidence>
<keyword evidence="3 5" id="KW-1015">Disulfide bond</keyword>
<evidence type="ECO:0000256" key="5">
    <source>
        <dbReference type="PROSITE-ProRule" id="PRU00076"/>
    </source>
</evidence>
<feature type="domain" description="Cadherin" evidence="10">
    <location>
        <begin position="437"/>
        <end position="554"/>
    </location>
</feature>
<evidence type="ECO:0000256" key="6">
    <source>
        <dbReference type="SAM" id="MobiDB-lite"/>
    </source>
</evidence>
<organism evidence="11 12">
    <name type="scientific">Echinococcus multilocularis</name>
    <name type="common">Fox tapeworm</name>
    <dbReference type="NCBI Taxonomy" id="6211"/>
    <lineage>
        <taxon>Eukaryota</taxon>
        <taxon>Metazoa</taxon>
        <taxon>Spiralia</taxon>
        <taxon>Lophotrochozoa</taxon>
        <taxon>Platyhelminthes</taxon>
        <taxon>Cestoda</taxon>
        <taxon>Eucestoda</taxon>
        <taxon>Cyclophyllidea</taxon>
        <taxon>Taeniidae</taxon>
        <taxon>Echinococcus</taxon>
    </lineage>
</organism>
<dbReference type="Pfam" id="PF00028">
    <property type="entry name" value="Cadherin"/>
    <property type="match status" value="1"/>
</dbReference>
<dbReference type="OMA" id="EPWCAKV"/>
<dbReference type="InterPro" id="IPR000742">
    <property type="entry name" value="EGF"/>
</dbReference>
<evidence type="ECO:0000259" key="10">
    <source>
        <dbReference type="PROSITE" id="PS50268"/>
    </source>
</evidence>
<dbReference type="InterPro" id="IPR015919">
    <property type="entry name" value="Cadherin-like_sf"/>
</dbReference>
<evidence type="ECO:0000256" key="1">
    <source>
        <dbReference type="ARBA" id="ARBA00022692"/>
    </source>
</evidence>
<dbReference type="eggNOG" id="KOG3594">
    <property type="taxonomic scope" value="Eukaryota"/>
</dbReference>
<comment type="caution">
    <text evidence="5">Lacks conserved residue(s) required for the propagation of feature annotation.</text>
</comment>
<dbReference type="Gene3D" id="2.60.120.200">
    <property type="match status" value="2"/>
</dbReference>
<reference evidence="11" key="1">
    <citation type="journal article" date="2013" name="Nature">
        <title>The genomes of four tapeworm species reveal adaptations to parasitism.</title>
        <authorList>
            <person name="Tsai I.J."/>
            <person name="Zarowiecki M."/>
            <person name="Holroyd N."/>
            <person name="Garciarrubio A."/>
            <person name="Sanchez-Flores A."/>
            <person name="Brooks K.L."/>
            <person name="Tracey A."/>
            <person name="Bobes R.J."/>
            <person name="Fragoso G."/>
            <person name="Sciutto E."/>
            <person name="Aslett M."/>
            <person name="Beasley H."/>
            <person name="Bennett H.M."/>
            <person name="Cai J."/>
            <person name="Camicia F."/>
            <person name="Clark R."/>
            <person name="Cucher M."/>
            <person name="De Silva N."/>
            <person name="Day T.A."/>
            <person name="Deplazes P."/>
            <person name="Estrada K."/>
            <person name="Fernandez C."/>
            <person name="Holland P.W."/>
            <person name="Hou J."/>
            <person name="Hu S."/>
            <person name="Huckvale T."/>
            <person name="Hung S.S."/>
            <person name="Kamenetzky L."/>
            <person name="Keane J.A."/>
            <person name="Kiss F."/>
            <person name="Koziol U."/>
            <person name="Lambert O."/>
            <person name="Liu K."/>
            <person name="Luo X."/>
            <person name="Luo Y."/>
            <person name="Macchiaroli N."/>
            <person name="Nichol S."/>
            <person name="Paps J."/>
            <person name="Parkinson J."/>
            <person name="Pouchkina-Stantcheva N."/>
            <person name="Riddiford N."/>
            <person name="Rosenzvit M."/>
            <person name="Salinas G."/>
            <person name="Wasmuth J.D."/>
            <person name="Zamanian M."/>
            <person name="Zheng Y."/>
            <person name="Cai X."/>
            <person name="Soberon X."/>
            <person name="Olson P.D."/>
            <person name="Laclette J.P."/>
            <person name="Brehm K."/>
            <person name="Berriman M."/>
            <person name="Garciarrubio A."/>
            <person name="Bobes R.J."/>
            <person name="Fragoso G."/>
            <person name="Sanchez-Flores A."/>
            <person name="Estrada K."/>
            <person name="Cevallos M.A."/>
            <person name="Morett E."/>
            <person name="Gonzalez V."/>
            <person name="Portillo T."/>
            <person name="Ochoa-Leyva A."/>
            <person name="Jose M.V."/>
            <person name="Sciutto E."/>
            <person name="Landa A."/>
            <person name="Jimenez L."/>
            <person name="Valdes V."/>
            <person name="Carrero J.C."/>
            <person name="Larralde C."/>
            <person name="Morales-Montor J."/>
            <person name="Limon-Lason J."/>
            <person name="Soberon X."/>
            <person name="Laclette J.P."/>
        </authorList>
    </citation>
    <scope>NUCLEOTIDE SEQUENCE [LARGE SCALE GENOMIC DNA]</scope>
</reference>
<dbReference type="PROSITE" id="PS50026">
    <property type="entry name" value="EGF_3"/>
    <property type="match status" value="2"/>
</dbReference>
<reference evidence="11" key="2">
    <citation type="submission" date="2015-11" db="EMBL/GenBank/DDBJ databases">
        <authorList>
            <person name="Zhang Y."/>
            <person name="Guo Z."/>
        </authorList>
    </citation>
    <scope>NUCLEOTIDE SEQUENCE</scope>
</reference>
<keyword evidence="1 7" id="KW-0812">Transmembrane</keyword>
<name>A0A068YA05_ECHMU</name>
<feature type="domain" description="Cadherin" evidence="10">
    <location>
        <begin position="106"/>
        <end position="212"/>
    </location>
</feature>
<feature type="region of interest" description="Disordered" evidence="6">
    <location>
        <begin position="2559"/>
        <end position="2578"/>
    </location>
</feature>
<feature type="domain" description="Cadherin" evidence="10">
    <location>
        <begin position="999"/>
        <end position="1102"/>
    </location>
</feature>
<feature type="domain" description="Cadherin" evidence="10">
    <location>
        <begin position="14"/>
        <end position="110"/>
    </location>
</feature>
<dbReference type="InterPro" id="IPR013320">
    <property type="entry name" value="ConA-like_dom_sf"/>
</dbReference>
<dbReference type="Pfam" id="PF02210">
    <property type="entry name" value="Laminin_G_2"/>
    <property type="match status" value="2"/>
</dbReference>
<feature type="domain" description="Cadherin" evidence="10">
    <location>
        <begin position="214"/>
        <end position="322"/>
    </location>
</feature>
<dbReference type="InterPro" id="IPR001791">
    <property type="entry name" value="Laminin_G"/>
</dbReference>
<evidence type="ECO:0000259" key="8">
    <source>
        <dbReference type="PROSITE" id="PS50025"/>
    </source>
</evidence>
<sequence>MAKAVLAEESKTGPGTRVFKAEATDADSNAVLKYQWTPGLGASSTDRFYISPTSGVITTVGKALFPENHVYRLSIRVVDLNAVKPETSFADMLLWVYTSYQPVVFPAPIFQFNYSEELPPETIVGYVPARSLNSLDENITFTVLRGPDPSKEPIRITNGGDGRITTKRHYDYELILDHSWSYLIEAHVPSGFSATALMVVNIIDTDDNPPFFELVEYQSAPILETVQIGSVVLEVTPGDRDTLPANRVYQYRLQGAEAVNFRVVATSKGSAQIETFAPLSFAALPIGRPFYEFELVASDASSSASTLIRVMVQNANVNPPVIIPLPRLKIFRQQIAKAYPFAQVAATDEDGGNVSFFFVDTVTNRPLIEMGPFRIETNTGKILLIREPQLMNYTLPVGAADDGTCPGCPQPGTSLESKTVEINVEVVDKNFVAPQFTQCPATMTLEELAPAKTIIGSVAATDTDNPDLAAIRLRYELIGNTVFARPHLYLQIVQNNGSIYNVKPLLRTADQFGGVLPDQLYFTVAVYDWGVPELKSLCNFRLEIVDINNYPPQFDPTSYTAFVQRFYDFSQYPLSPILQVVAVDLDQPDTLNAQILYKFTSLGLNFFAINQSTGEISVITTLTDPSYTFEVQARNPIPLAKTWRTWQVATVTVVTSNTPQLLPPVIKTEFVASKFLENSTNLALAQIVATPWPGATYDYSIAYIPGAFEQTGWINSPPPFTSEIVYSSERRPTLTIYSGSNFLYQRINRYIVRARACQQPTDPVLGDICADVVMTFQLEDVNNMVPQFIDQFSLSEVGVPENAPSRTVVLKLFAVDLDPTTQFNKVQYSLMQTTDHNNFVIEGDLLLTVAAQMDFERKKNYVLKVKAEDSASSSLQANEGRPNSAELPLTVYLLDQNDRCPQFVSTTMEFSVLESAVVGSEVGKISAEDADETSVLVYTMVGSSVDFAINSATGQVLVVRPLGLATVQTQKYTVSVNDGDCEVSGEVVIKIISTNQRLPEFTQSVYVYDVVELSKVVLNASPSATDPNEPKNLNYSIGGFFASYFSINSMTGALSIVKGMPRDQPVGLPVFTISVMAKNRKGYAYAEVRVQLGDINNQYPRWPFPNSMVACPENSAVGSQCANLVAPDADFGINATSIYRAVTNNPNFRITETGSLIPLISFDYETLTSQVHYIPIVVTNVEPPASGGQLFTVSGTLTLVVSDVNDSPPTIVGGPDFDITVTERANVGVEVFEIFIEDGDVSDWGKHSCVLSTQNSYFDVVYNPTIDACGIRPLQKFNVDNQPSVPPEPQNLTIIIFDSKHIHKTISNVRITVTEDNDNPPLIRIQPTSGPGELLDGTLGLVTLVNLQISIIDMMAEGAWFRLDSKSSANGAFGMDAINDQSARIQLISRLERDNLLNLLKNPTTSPVRLPILPSSEDGRVRWPLIVSVNDRREPSLTSTVTMTLTVITKGPVLPSQALEGYQVADNSPPNTPILPLQIAAMDLDYPNQGSKISYEIGSQSAQALRLFTITNQTGGKFNLGLRTTLSREVEGMSYFPVPIVATLSHLARTATSTLTVTVTTGKPPAPSNAIGSLEAFIPSDVWYWPYTNALPDLLIASMPVTERFDSDRINRIFHFMPENENDLMFKITEDGLLYLLTASSPGKFSVKADVETKFDSSLSNASSELGVKINWLPGSAFTNGILIRVEKATLSWFVDQANISVSTPRERLVKALAEKLEMRVESVAVFPTNSFGDALNVFVGIRASPYAIPGRIVDTIVNDADLYTAALRDNNNTLQVGLATTVNGMSGSVDLQCATEAVAVSVCNCRGCRSRLKTPHIPTEADASAGLTSSASGVSAIGPILETSIDCWCNGGDPQPPTQEPISCLSPDACLNGGFCSVEPGTRTTICECPAGFTGPRCEQTQIFFSQSGYAWAPNIGSCTRLHVHFTFKTPSTNERAGLLMYAGPISQSVANLKTHDFIGLQIEPGGRQLKLAYSLGIAGLLTSTFTVNTRLDDDNWHLIDLILLQKVTNTEMVLMVDACSFSEGTNQENGLENPPNLGDCLFSLPHNIGVNQALNVGQWPLQLGGRKLISNVNLYPTELTTNPLPSGSAFKHVLVNGELWNLVQFDPIQSTLPGPSVCLNTEGRDVCAPNGVCWESNGQAKCNCKAGFQEKNGQCSPSVFSVELGPQPSYLELTSKWEWPNRAQTEVSFDFRTRSSDGTLVYLSGPEPNFYLNSSMDIRLSKTRLEVTINLGNFDILTVSPARVQLNDGAWHHVRLQRSLSSILVEVDEGAGRGLSAFLPLDPTSTFLKFSIGKKILIGARRDFQSDSPTLADNEVRPAASSIGNTCFRDLRLNNAWYPLTQAEINAAGTEGYVTSLKSSGNNRDACSDLTPCPSDAQCPGQLSCVPTWKPPSGYMCLCNPGCIEGPGNKCYCLAICSRFPCQNGGTCRPSARDNRGFVCICPSTHFGLFCEEEVMLSGLTVGGFVGIVLAVLSFVGLIIGVAIWRYHRKHAPPQFSPDKDLREHVMPYAEQADEIDIHSFDERMLNMATSPKPTVPPIPAILIDLLDSSLSARTRSNVGTEGRTAATPTAAVPTTSTDISSFGKVLRAQLKEKTTDVPDYTLDYGYEGASDEEGFTAEAASSLVHPETSSGFNGSGEPFGDTFDALYQLSDREHFSRDN</sequence>
<evidence type="ECO:0000256" key="2">
    <source>
        <dbReference type="ARBA" id="ARBA00022989"/>
    </source>
</evidence>
<dbReference type="SUPFAM" id="SSF49899">
    <property type="entry name" value="Concanavalin A-like lectins/glucanases"/>
    <property type="match status" value="2"/>
</dbReference>
<dbReference type="STRING" id="6211.A0A068YA05"/>
<feature type="disulfide bond" evidence="5">
    <location>
        <begin position="1890"/>
        <end position="1899"/>
    </location>
</feature>
<feature type="domain" description="Cadherin" evidence="10">
    <location>
        <begin position="904"/>
        <end position="1001"/>
    </location>
</feature>
<keyword evidence="4" id="KW-0106">Calcium</keyword>
<evidence type="ECO:0000256" key="4">
    <source>
        <dbReference type="PROSITE-ProRule" id="PRU00043"/>
    </source>
</evidence>
<feature type="domain" description="Cadherin" evidence="10">
    <location>
        <begin position="575"/>
        <end position="666"/>
    </location>
</feature>
<dbReference type="CDD" id="cd00054">
    <property type="entry name" value="EGF_CA"/>
    <property type="match status" value="2"/>
</dbReference>
<dbReference type="GO" id="GO:0016020">
    <property type="term" value="C:membrane"/>
    <property type="evidence" value="ECO:0007669"/>
    <property type="project" value="InterPro"/>
</dbReference>
<keyword evidence="2 7" id="KW-1133">Transmembrane helix</keyword>
<dbReference type="EMBL" id="LN902845">
    <property type="protein sequence ID" value="CUT99505.1"/>
    <property type="molecule type" value="Genomic_DNA"/>
</dbReference>
<feature type="domain" description="Cadherin" evidence="10">
    <location>
        <begin position="791"/>
        <end position="903"/>
    </location>
</feature>
<dbReference type="CDD" id="cd00110">
    <property type="entry name" value="LamG"/>
    <property type="match status" value="2"/>
</dbReference>
<dbReference type="GO" id="GO:0005509">
    <property type="term" value="F:calcium ion binding"/>
    <property type="evidence" value="ECO:0007669"/>
    <property type="project" value="UniProtKB-UniRule"/>
</dbReference>
<keyword evidence="7" id="KW-0472">Membrane</keyword>
<keyword evidence="12" id="KW-1185">Reference proteome</keyword>
<feature type="disulfide bond" evidence="5">
    <location>
        <begin position="1871"/>
        <end position="1888"/>
    </location>
</feature>
<feature type="domain" description="Cadherin" evidence="10">
    <location>
        <begin position="1112"/>
        <end position="1211"/>
    </location>
</feature>
<dbReference type="OrthoDB" id="6079678at2759"/>
<dbReference type="InterPro" id="IPR002126">
    <property type="entry name" value="Cadherin-like_dom"/>
</dbReference>
<dbReference type="PROSITE" id="PS50025">
    <property type="entry name" value="LAM_G_DOMAIN"/>
    <property type="match status" value="2"/>
</dbReference>
<dbReference type="SMART" id="SM00181">
    <property type="entry name" value="EGF"/>
    <property type="match status" value="3"/>
</dbReference>